<evidence type="ECO:0000256" key="12">
    <source>
        <dbReference type="ARBA" id="ARBA00023136"/>
    </source>
</evidence>
<evidence type="ECO:0000256" key="5">
    <source>
        <dbReference type="ARBA" id="ARBA00022692"/>
    </source>
</evidence>
<evidence type="ECO:0000313" key="21">
    <source>
        <dbReference type="Proteomes" id="UP000245119"/>
    </source>
</evidence>
<evidence type="ECO:0000256" key="13">
    <source>
        <dbReference type="ARBA" id="ARBA00045957"/>
    </source>
</evidence>
<evidence type="ECO:0000256" key="2">
    <source>
        <dbReference type="ARBA" id="ARBA00004389"/>
    </source>
</evidence>
<evidence type="ECO:0000256" key="4">
    <source>
        <dbReference type="ARBA" id="ARBA00022630"/>
    </source>
</evidence>
<dbReference type="FunFam" id="3.50.50.60:FF:000159">
    <property type="entry name" value="Dimethylaniline monooxygenase [N-oxide-forming]"/>
    <property type="match status" value="2"/>
</dbReference>
<protein>
    <recommendedName>
        <fullName evidence="18">Flavin-containing monooxygenase</fullName>
        <ecNumber evidence="18">1.-.-.-</ecNumber>
    </recommendedName>
</protein>
<feature type="transmembrane region" description="Helical" evidence="19">
    <location>
        <begin position="541"/>
        <end position="560"/>
    </location>
</feature>
<keyword evidence="4 18" id="KW-0285">Flavoprotein</keyword>
<dbReference type="Pfam" id="PF00743">
    <property type="entry name" value="FMO-like"/>
    <property type="match status" value="2"/>
</dbReference>
<comment type="catalytic activity">
    <reaction evidence="14">
        <text>hypotaurine + NADH + O2 + H(+) = taurine + NAD(+) + H2O</text>
        <dbReference type="Rhea" id="RHEA:74111"/>
        <dbReference type="ChEBI" id="CHEBI:15377"/>
        <dbReference type="ChEBI" id="CHEBI:15378"/>
        <dbReference type="ChEBI" id="CHEBI:15379"/>
        <dbReference type="ChEBI" id="CHEBI:57540"/>
        <dbReference type="ChEBI" id="CHEBI:57853"/>
        <dbReference type="ChEBI" id="CHEBI:57945"/>
        <dbReference type="ChEBI" id="CHEBI:507393"/>
        <dbReference type="EC" id="1.14.13.8"/>
    </reaction>
    <physiologicalReaction direction="left-to-right" evidence="14">
        <dbReference type="Rhea" id="RHEA:74112"/>
    </physiologicalReaction>
</comment>
<dbReference type="InterPro" id="IPR036188">
    <property type="entry name" value="FAD/NAD-bd_sf"/>
</dbReference>
<dbReference type="GO" id="GO:0004499">
    <property type="term" value="F:N,N-dimethylaniline monooxygenase activity"/>
    <property type="evidence" value="ECO:0007669"/>
    <property type="project" value="InterPro"/>
</dbReference>
<evidence type="ECO:0000256" key="9">
    <source>
        <dbReference type="ARBA" id="ARBA00022989"/>
    </source>
</evidence>
<comment type="catalytic activity">
    <reaction evidence="17">
        <text>N,N-dimethylaniline + NADPH + O2 + H(+) = N,N-dimethylaniline N-oxide + NADP(+) + H2O</text>
        <dbReference type="Rhea" id="RHEA:24468"/>
        <dbReference type="ChEBI" id="CHEBI:15377"/>
        <dbReference type="ChEBI" id="CHEBI:15378"/>
        <dbReference type="ChEBI" id="CHEBI:15379"/>
        <dbReference type="ChEBI" id="CHEBI:16269"/>
        <dbReference type="ChEBI" id="CHEBI:17735"/>
        <dbReference type="ChEBI" id="CHEBI:57783"/>
        <dbReference type="ChEBI" id="CHEBI:58349"/>
        <dbReference type="EC" id="1.14.13.8"/>
    </reaction>
    <physiologicalReaction direction="left-to-right" evidence="17">
        <dbReference type="Rhea" id="RHEA:24469"/>
    </physiologicalReaction>
</comment>
<comment type="caution">
    <text evidence="20">The sequence shown here is derived from an EMBL/GenBank/DDBJ whole genome shotgun (WGS) entry which is preliminary data.</text>
</comment>
<comment type="cofactor">
    <cofactor evidence="1 18">
        <name>FAD</name>
        <dbReference type="ChEBI" id="CHEBI:57692"/>
    </cofactor>
</comment>
<evidence type="ECO:0000256" key="11">
    <source>
        <dbReference type="ARBA" id="ARBA00023033"/>
    </source>
</evidence>
<evidence type="ECO:0000256" key="3">
    <source>
        <dbReference type="ARBA" id="ARBA00009183"/>
    </source>
</evidence>
<dbReference type="InterPro" id="IPR000960">
    <property type="entry name" value="Flavin_mOase"/>
</dbReference>
<dbReference type="OrthoDB" id="66881at2759"/>
<name>A0A2T7NCM4_POMCA</name>
<evidence type="ECO:0000256" key="8">
    <source>
        <dbReference type="ARBA" id="ARBA00022857"/>
    </source>
</evidence>
<dbReference type="GO" id="GO:0034899">
    <property type="term" value="F:trimethylamine monooxygenase activity"/>
    <property type="evidence" value="ECO:0007669"/>
    <property type="project" value="UniProtKB-EC"/>
</dbReference>
<evidence type="ECO:0000256" key="6">
    <source>
        <dbReference type="ARBA" id="ARBA00022824"/>
    </source>
</evidence>
<dbReference type="GO" id="GO:0050661">
    <property type="term" value="F:NADP binding"/>
    <property type="evidence" value="ECO:0007669"/>
    <property type="project" value="InterPro"/>
</dbReference>
<keyword evidence="10 18" id="KW-0560">Oxidoreductase</keyword>
<keyword evidence="6" id="KW-0256">Endoplasmic reticulum</keyword>
<gene>
    <name evidence="20" type="ORF">C0Q70_21464</name>
</gene>
<comment type="catalytic activity">
    <reaction evidence="16">
        <text>trimethylamine + NADPH + O2 = trimethylamine N-oxide + NADP(+) + H2O</text>
        <dbReference type="Rhea" id="RHEA:31979"/>
        <dbReference type="ChEBI" id="CHEBI:15377"/>
        <dbReference type="ChEBI" id="CHEBI:15379"/>
        <dbReference type="ChEBI" id="CHEBI:15724"/>
        <dbReference type="ChEBI" id="CHEBI:57783"/>
        <dbReference type="ChEBI" id="CHEBI:58349"/>
        <dbReference type="ChEBI" id="CHEBI:58389"/>
        <dbReference type="EC" id="1.14.13.148"/>
    </reaction>
    <physiologicalReaction direction="left-to-right" evidence="16">
        <dbReference type="Rhea" id="RHEA:31980"/>
    </physiologicalReaction>
</comment>
<dbReference type="SUPFAM" id="SSF51905">
    <property type="entry name" value="FAD/NAD(P)-binding domain"/>
    <property type="match status" value="6"/>
</dbReference>
<reference evidence="20 21" key="1">
    <citation type="submission" date="2018-04" db="EMBL/GenBank/DDBJ databases">
        <title>The genome of golden apple snail Pomacea canaliculata provides insight into stress tolerance and invasive adaptation.</title>
        <authorList>
            <person name="Liu C."/>
            <person name="Liu B."/>
            <person name="Ren Y."/>
            <person name="Zhang Y."/>
            <person name="Wang H."/>
            <person name="Li S."/>
            <person name="Jiang F."/>
            <person name="Yin L."/>
            <person name="Zhang G."/>
            <person name="Qian W."/>
            <person name="Fan W."/>
        </authorList>
    </citation>
    <scope>NUCLEOTIDE SEQUENCE [LARGE SCALE GENOMIC DNA]</scope>
    <source>
        <strain evidence="20">SZHN2017</strain>
        <tissue evidence="20">Muscle</tissue>
    </source>
</reference>
<dbReference type="InterPro" id="IPR002253">
    <property type="entry name" value="Flavin_mOase_1"/>
</dbReference>
<dbReference type="GO" id="GO:0005789">
    <property type="term" value="C:endoplasmic reticulum membrane"/>
    <property type="evidence" value="ECO:0007669"/>
    <property type="project" value="UniProtKB-SubCell"/>
</dbReference>
<evidence type="ECO:0000256" key="1">
    <source>
        <dbReference type="ARBA" id="ARBA00001974"/>
    </source>
</evidence>
<keyword evidence="9 19" id="KW-1133">Transmembrane helix</keyword>
<organism evidence="20 21">
    <name type="scientific">Pomacea canaliculata</name>
    <name type="common">Golden apple snail</name>
    <dbReference type="NCBI Taxonomy" id="400727"/>
    <lineage>
        <taxon>Eukaryota</taxon>
        <taxon>Metazoa</taxon>
        <taxon>Spiralia</taxon>
        <taxon>Lophotrochozoa</taxon>
        <taxon>Mollusca</taxon>
        <taxon>Gastropoda</taxon>
        <taxon>Caenogastropoda</taxon>
        <taxon>Architaenioglossa</taxon>
        <taxon>Ampullarioidea</taxon>
        <taxon>Ampullariidae</taxon>
        <taxon>Pomacea</taxon>
    </lineage>
</organism>
<evidence type="ECO:0000256" key="18">
    <source>
        <dbReference type="RuleBase" id="RU361177"/>
    </source>
</evidence>
<dbReference type="EC" id="1.-.-.-" evidence="18"/>
<dbReference type="Gene3D" id="3.50.50.60">
    <property type="entry name" value="FAD/NAD(P)-binding domain"/>
    <property type="match status" value="2"/>
</dbReference>
<evidence type="ECO:0000256" key="17">
    <source>
        <dbReference type="ARBA" id="ARBA00049443"/>
    </source>
</evidence>
<evidence type="ECO:0000256" key="15">
    <source>
        <dbReference type="ARBA" id="ARBA00048041"/>
    </source>
</evidence>
<comment type="subcellular location">
    <subcellularLocation>
        <location evidence="2">Endoplasmic reticulum membrane</location>
        <topology evidence="2">Single-pass membrane protein</topology>
    </subcellularLocation>
</comment>
<keyword evidence="11 18" id="KW-0503">Monooxygenase</keyword>
<evidence type="ECO:0000256" key="19">
    <source>
        <dbReference type="SAM" id="Phobius"/>
    </source>
</evidence>
<comment type="function">
    <text evidence="13">Broad spectrum monooxygenase that catalyzes the oxygenation of a wide variety of nitrogen- and sulfur-containing compounds including xenobiotics. Catalyzes the S-oxygenation of hypotaurine to produce taurine, an organic osmolyte involved in cell volume regulation as well as a variety of cytoprotective and developmental processes. In vitro, catalyzes the N-oxygenation of trimethylamine (TMA) to produce trimethylamine N-oxide (TMAO) and could therefore participate to the detoxification of this compound that is generated by the action of gut microbiota from dietary precursors such as choline, choline containing compounds, betaine or L-carnitine.</text>
</comment>
<evidence type="ECO:0000256" key="7">
    <source>
        <dbReference type="ARBA" id="ARBA00022827"/>
    </source>
</evidence>
<accession>A0A2T7NCM4</accession>
<sequence>MVKRVAVIGGGAAGLVATKTCLEEGLEPTCFDRRDSLGGLWVFDEKVQENLSNCMWTTTMNASKEIMAFSDFPMPKKFPNFIRSSHAEEYLQSYALNFNLDKFTRLSTEVVMIKRAEDFFTSGRWTVTSKNLKNGETMTEVFDGVMVCSGHHLEKHIPKLPGLDEFKGQIMHSHDYRKPLTLTGKRVLVVGLGNSGGDIASEVGLSTEVMLSTRRGAWVMERRGSRGLPWDIEMLTRFGSLVDKLLPLSLSQKLLAASFMAKLDHDLYSLTTTTMPKGISGFLSDDLVNRILCGRVHIRDDIKRFAESSVEFVDGTVEDVDVVILATGYHIRFPFIEKEASYTFIFLLKTLHHLQVVDIEDNLMPLYKRVFLPDLEHQTLSFIGFFNVSGPLWQIFELQSRMAVYTLTGAIKLPSRRRMKEDIREMENKRTQICPDTLRHSVEVAWFPFMEELAEVIGCKPNVWRLLLTDPKLGLKVLFGPAVGAHYRLHGPGQWPGARQSILTVMDRVYYPFNTRKVPSGLPQSIELLRRLLYPSTLQILAMYLFILVLIVLVFVVHCTKADLPSIMVKRVAVIGGGAAGLVATKTCLEEGLEPTCFDRRDSLGGLWVFDEKVQDNLSNCMWTTTMNTSKEIIAFSDFPMPKKFPNFIRSSHAEEYLQSYALNFNLDKFTRLSTEVVMIKRAEDFFTSGRWTVTSKNLKNGETMTEVFDGVMVCSGHHLEKHIPKLPGLDEFKGQIMHSHDYRKPLTLTGKRVLVVGLGNSGGDIASEVGLSTEVMLSTRRGAWVMERRGSRGLPWDIEMLTRFGSLVDKLLPLSLSQKLLAASFMAKLDHDLYSLTTTSMPKGVSGFLSDDLANRILCGRVHIRDDIKRFAESSVEFVDGTVEDVDVVILATGYHIRFPFIEKEASYTFIFLLKTLHHLQVFLPDLEHQTLSFIGFFNVSGSLWQIFELQSRMAVYTLTGAIKLPSRRKMKEDIREMEKKRTQICPDSLRHSVAVAWFPFMEELAEVIGCKPNVWRLLLTDPKLGLKVLFGPVVGAHYRLHGPGQWSGARHSILTVMDRVYYPFNTRKVPSGLPQSIELLRRLLYPSTLQILAMYLFILMLLVLVFVV</sequence>
<dbReference type="InterPro" id="IPR050346">
    <property type="entry name" value="FMO-like"/>
</dbReference>
<dbReference type="GO" id="GO:0047822">
    <property type="term" value="F:hypotaurine monooxygenase activity"/>
    <property type="evidence" value="ECO:0007669"/>
    <property type="project" value="RHEA"/>
</dbReference>
<dbReference type="PANTHER" id="PTHR23023">
    <property type="entry name" value="DIMETHYLANILINE MONOOXYGENASE"/>
    <property type="match status" value="1"/>
</dbReference>
<keyword evidence="5 19" id="KW-0812">Transmembrane</keyword>
<dbReference type="PRINTS" id="PR00370">
    <property type="entry name" value="FMOXYGENASE"/>
</dbReference>
<keyword evidence="8" id="KW-0521">NADP</keyword>
<dbReference type="AlphaFoldDB" id="A0A2T7NCM4"/>
<dbReference type="PRINTS" id="PR01121">
    <property type="entry name" value="FMOXYGENASE1"/>
</dbReference>
<dbReference type="EMBL" id="PZQS01000014">
    <property type="protein sequence ID" value="PVD18905.1"/>
    <property type="molecule type" value="Genomic_DNA"/>
</dbReference>
<dbReference type="GO" id="GO:0050660">
    <property type="term" value="F:flavin adenine dinucleotide binding"/>
    <property type="evidence" value="ECO:0007669"/>
    <property type="project" value="InterPro"/>
</dbReference>
<evidence type="ECO:0000256" key="14">
    <source>
        <dbReference type="ARBA" id="ARBA00047338"/>
    </source>
</evidence>
<dbReference type="InterPro" id="IPR020946">
    <property type="entry name" value="Flavin_mOase-like"/>
</dbReference>
<proteinExistence type="inferred from homology"/>
<keyword evidence="21" id="KW-1185">Reference proteome</keyword>
<feature type="transmembrane region" description="Helical" evidence="19">
    <location>
        <begin position="1085"/>
        <end position="1109"/>
    </location>
</feature>
<keyword evidence="7 18" id="KW-0274">FAD</keyword>
<dbReference type="Proteomes" id="UP000245119">
    <property type="component" value="Linkage Group LG14"/>
</dbReference>
<evidence type="ECO:0000256" key="16">
    <source>
        <dbReference type="ARBA" id="ARBA00048088"/>
    </source>
</evidence>
<evidence type="ECO:0000313" key="20">
    <source>
        <dbReference type="EMBL" id="PVD18905.1"/>
    </source>
</evidence>
<evidence type="ECO:0000256" key="10">
    <source>
        <dbReference type="ARBA" id="ARBA00023002"/>
    </source>
</evidence>
<keyword evidence="12 19" id="KW-0472">Membrane</keyword>
<comment type="catalytic activity">
    <reaction evidence="15">
        <text>hypotaurine + NADPH + O2 + H(+) = taurine + NADP(+) + H2O</text>
        <dbReference type="Rhea" id="RHEA:69819"/>
        <dbReference type="ChEBI" id="CHEBI:15377"/>
        <dbReference type="ChEBI" id="CHEBI:15378"/>
        <dbReference type="ChEBI" id="CHEBI:15379"/>
        <dbReference type="ChEBI" id="CHEBI:57783"/>
        <dbReference type="ChEBI" id="CHEBI:57853"/>
        <dbReference type="ChEBI" id="CHEBI:58349"/>
        <dbReference type="ChEBI" id="CHEBI:507393"/>
        <dbReference type="EC" id="1.14.13.8"/>
    </reaction>
    <physiologicalReaction direction="left-to-right" evidence="15">
        <dbReference type="Rhea" id="RHEA:69820"/>
    </physiologicalReaction>
</comment>
<comment type="similarity">
    <text evidence="3 18">Belongs to the FMO family.</text>
</comment>